<dbReference type="PANTHER" id="PTHR35091:SF2">
    <property type="entry name" value="FLAGELLAR PROTEIN FLIL"/>
    <property type="match status" value="1"/>
</dbReference>
<dbReference type="Pfam" id="PF03748">
    <property type="entry name" value="FliL"/>
    <property type="match status" value="1"/>
</dbReference>
<gene>
    <name evidence="11" type="ORF">BACCIP111883_00472</name>
</gene>
<comment type="subcellular location">
    <subcellularLocation>
        <location evidence="2">Cell membrane</location>
        <topology evidence="2">Single-pass membrane protein</topology>
    </subcellularLocation>
</comment>
<comment type="function">
    <text evidence="1 10">Controls the rotational direction of flagella during chemotaxis.</text>
</comment>
<comment type="caution">
    <text evidence="11">The sequence shown here is derived from an EMBL/GenBank/DDBJ whole genome shotgun (WGS) entry which is preliminary data.</text>
</comment>
<evidence type="ECO:0000256" key="9">
    <source>
        <dbReference type="ARBA" id="ARBA00023136"/>
    </source>
</evidence>
<dbReference type="InterPro" id="IPR005503">
    <property type="entry name" value="FliL"/>
</dbReference>
<evidence type="ECO:0000313" key="12">
    <source>
        <dbReference type="Proteomes" id="UP000789833"/>
    </source>
</evidence>
<protein>
    <recommendedName>
        <fullName evidence="10">Flagellar protein FliL</fullName>
    </recommendedName>
</protein>
<dbReference type="PANTHER" id="PTHR35091">
    <property type="entry name" value="FLAGELLAR PROTEIN FLIL"/>
    <property type="match status" value="1"/>
</dbReference>
<evidence type="ECO:0000256" key="1">
    <source>
        <dbReference type="ARBA" id="ARBA00002254"/>
    </source>
</evidence>
<evidence type="ECO:0000256" key="7">
    <source>
        <dbReference type="ARBA" id="ARBA00022779"/>
    </source>
</evidence>
<name>A0ABM8YIP1_9BACI</name>
<sequence length="143" mass="15857">MFRNKIVNAMIIILLAISLLGVVALISLDIFSADGASEEPSIDDVLKYSVDFEEITTNLKSGGFIRLTIKVQTDGKKARAEIEKRDFQVQNIVIHEISNKSATELNGGKGITQLEEDIQEKLNEIMQDGEVVKVYATSFLLQN</sequence>
<evidence type="ECO:0000256" key="3">
    <source>
        <dbReference type="ARBA" id="ARBA00008281"/>
    </source>
</evidence>
<dbReference type="RefSeq" id="WP_230499642.1">
    <property type="nucleotide sequence ID" value="NZ_CAKJTJ010000002.1"/>
</dbReference>
<dbReference type="Proteomes" id="UP000789833">
    <property type="component" value="Unassembled WGS sequence"/>
</dbReference>
<dbReference type="NCBIfam" id="NF005826">
    <property type="entry name" value="PRK07718.1"/>
    <property type="match status" value="1"/>
</dbReference>
<keyword evidence="4 10" id="KW-1003">Cell membrane</keyword>
<keyword evidence="7 10" id="KW-0283">Flagellar rotation</keyword>
<evidence type="ECO:0000256" key="6">
    <source>
        <dbReference type="ARBA" id="ARBA00022692"/>
    </source>
</evidence>
<evidence type="ECO:0000256" key="5">
    <source>
        <dbReference type="ARBA" id="ARBA00022500"/>
    </source>
</evidence>
<proteinExistence type="inferred from homology"/>
<dbReference type="EMBL" id="CAKJTJ010000002">
    <property type="protein sequence ID" value="CAG9619704.1"/>
    <property type="molecule type" value="Genomic_DNA"/>
</dbReference>
<keyword evidence="12" id="KW-1185">Reference proteome</keyword>
<evidence type="ECO:0000313" key="11">
    <source>
        <dbReference type="EMBL" id="CAG9619704.1"/>
    </source>
</evidence>
<evidence type="ECO:0000256" key="2">
    <source>
        <dbReference type="ARBA" id="ARBA00004162"/>
    </source>
</evidence>
<comment type="similarity">
    <text evidence="3 10">Belongs to the FliL family.</text>
</comment>
<evidence type="ECO:0000256" key="10">
    <source>
        <dbReference type="RuleBase" id="RU364125"/>
    </source>
</evidence>
<keyword evidence="6" id="KW-0812">Transmembrane</keyword>
<keyword evidence="5 10" id="KW-0145">Chemotaxis</keyword>
<evidence type="ECO:0000256" key="8">
    <source>
        <dbReference type="ARBA" id="ARBA00022989"/>
    </source>
</evidence>
<keyword evidence="9 10" id="KW-0472">Membrane</keyword>
<reference evidence="11 12" key="1">
    <citation type="submission" date="2021-10" db="EMBL/GenBank/DDBJ databases">
        <authorList>
            <person name="Criscuolo A."/>
        </authorList>
    </citation>
    <scope>NUCLEOTIDE SEQUENCE [LARGE SCALE GENOMIC DNA]</scope>
    <source>
        <strain evidence="12">CIP 111883</strain>
    </source>
</reference>
<organism evidence="11 12">
    <name type="scientific">Sutcliffiella rhizosphaerae</name>
    <dbReference type="NCBI Taxonomy" id="2880967"/>
    <lineage>
        <taxon>Bacteria</taxon>
        <taxon>Bacillati</taxon>
        <taxon>Bacillota</taxon>
        <taxon>Bacilli</taxon>
        <taxon>Bacillales</taxon>
        <taxon>Bacillaceae</taxon>
        <taxon>Sutcliffiella</taxon>
    </lineage>
</organism>
<evidence type="ECO:0000256" key="4">
    <source>
        <dbReference type="ARBA" id="ARBA00022475"/>
    </source>
</evidence>
<keyword evidence="8" id="KW-1133">Transmembrane helix</keyword>
<accession>A0ABM8YIP1</accession>